<keyword evidence="4" id="KW-0804">Transcription</keyword>
<dbReference type="GO" id="GO:0000981">
    <property type="term" value="F:DNA-binding transcription factor activity, RNA polymerase II-specific"/>
    <property type="evidence" value="ECO:0007669"/>
    <property type="project" value="InterPro"/>
</dbReference>
<organism evidence="8 9">
    <name type="scientific">Penicillium angulare</name>
    <dbReference type="NCBI Taxonomy" id="116970"/>
    <lineage>
        <taxon>Eukaryota</taxon>
        <taxon>Fungi</taxon>
        <taxon>Dikarya</taxon>
        <taxon>Ascomycota</taxon>
        <taxon>Pezizomycotina</taxon>
        <taxon>Eurotiomycetes</taxon>
        <taxon>Eurotiomycetidae</taxon>
        <taxon>Eurotiales</taxon>
        <taxon>Aspergillaceae</taxon>
        <taxon>Penicillium</taxon>
    </lineage>
</organism>
<evidence type="ECO:0000256" key="4">
    <source>
        <dbReference type="ARBA" id="ARBA00023163"/>
    </source>
</evidence>
<evidence type="ECO:0000256" key="1">
    <source>
        <dbReference type="ARBA" id="ARBA00022723"/>
    </source>
</evidence>
<dbReference type="Pfam" id="PF04082">
    <property type="entry name" value="Fungal_trans"/>
    <property type="match status" value="1"/>
</dbReference>
<dbReference type="GO" id="GO:0006351">
    <property type="term" value="P:DNA-templated transcription"/>
    <property type="evidence" value="ECO:0007669"/>
    <property type="project" value="InterPro"/>
</dbReference>
<evidence type="ECO:0000256" key="6">
    <source>
        <dbReference type="SAM" id="MobiDB-lite"/>
    </source>
</evidence>
<dbReference type="Gene3D" id="4.10.240.10">
    <property type="entry name" value="Zn(2)-C6 fungal-type DNA-binding domain"/>
    <property type="match status" value="1"/>
</dbReference>
<dbReference type="PANTHER" id="PTHR47654:SF1">
    <property type="entry name" value="ZN(II)2CYS6 TRANSCRIPTION FACTOR (EUROFUNG)"/>
    <property type="match status" value="1"/>
</dbReference>
<keyword evidence="3" id="KW-0238">DNA-binding</keyword>
<feature type="region of interest" description="Disordered" evidence="6">
    <location>
        <begin position="41"/>
        <end position="78"/>
    </location>
</feature>
<proteinExistence type="predicted"/>
<dbReference type="InterPro" id="IPR001138">
    <property type="entry name" value="Zn2Cys6_DnaBD"/>
</dbReference>
<keyword evidence="5" id="KW-0539">Nucleus</keyword>
<comment type="caution">
    <text evidence="8">The sequence shown here is derived from an EMBL/GenBank/DDBJ whole genome shotgun (WGS) entry which is preliminary data.</text>
</comment>
<evidence type="ECO:0000313" key="8">
    <source>
        <dbReference type="EMBL" id="KAJ5088334.1"/>
    </source>
</evidence>
<evidence type="ECO:0000259" key="7">
    <source>
        <dbReference type="PROSITE" id="PS50048"/>
    </source>
</evidence>
<dbReference type="SMART" id="SM00066">
    <property type="entry name" value="GAL4"/>
    <property type="match status" value="1"/>
</dbReference>
<gene>
    <name evidence="8" type="ORF">N7456_011950</name>
</gene>
<reference evidence="8" key="2">
    <citation type="journal article" date="2023" name="IMA Fungus">
        <title>Comparative genomic study of the Penicillium genus elucidates a diverse pangenome and 15 lateral gene transfer events.</title>
        <authorList>
            <person name="Petersen C."/>
            <person name="Sorensen T."/>
            <person name="Nielsen M.R."/>
            <person name="Sondergaard T.E."/>
            <person name="Sorensen J.L."/>
            <person name="Fitzpatrick D.A."/>
            <person name="Frisvad J.C."/>
            <person name="Nielsen K.L."/>
        </authorList>
    </citation>
    <scope>NUCLEOTIDE SEQUENCE</scope>
    <source>
        <strain evidence="8">IBT 30069</strain>
    </source>
</reference>
<dbReference type="Proteomes" id="UP001149165">
    <property type="component" value="Unassembled WGS sequence"/>
</dbReference>
<evidence type="ECO:0000313" key="9">
    <source>
        <dbReference type="Proteomes" id="UP001149165"/>
    </source>
</evidence>
<reference evidence="8" key="1">
    <citation type="submission" date="2022-11" db="EMBL/GenBank/DDBJ databases">
        <authorList>
            <person name="Petersen C."/>
        </authorList>
    </citation>
    <scope>NUCLEOTIDE SEQUENCE</scope>
    <source>
        <strain evidence="8">IBT 30069</strain>
    </source>
</reference>
<evidence type="ECO:0000256" key="2">
    <source>
        <dbReference type="ARBA" id="ARBA00023015"/>
    </source>
</evidence>
<dbReference type="Pfam" id="PF00172">
    <property type="entry name" value="Zn_clus"/>
    <property type="match status" value="1"/>
</dbReference>
<name>A0A9W9K073_9EURO</name>
<dbReference type="SUPFAM" id="SSF57701">
    <property type="entry name" value="Zn2/Cys6 DNA-binding domain"/>
    <property type="match status" value="1"/>
</dbReference>
<dbReference type="InterPro" id="IPR053230">
    <property type="entry name" value="Trans_reg_galc"/>
</dbReference>
<keyword evidence="2" id="KW-0805">Transcription regulation</keyword>
<dbReference type="CDD" id="cd12148">
    <property type="entry name" value="fungal_TF_MHR"/>
    <property type="match status" value="1"/>
</dbReference>
<dbReference type="OrthoDB" id="5296287at2759"/>
<dbReference type="SMART" id="SM00906">
    <property type="entry name" value="Fungal_trans"/>
    <property type="match status" value="1"/>
</dbReference>
<protein>
    <recommendedName>
        <fullName evidence="7">Zn(2)-C6 fungal-type domain-containing protein</fullName>
    </recommendedName>
</protein>
<dbReference type="CDD" id="cd00067">
    <property type="entry name" value="GAL4"/>
    <property type="match status" value="1"/>
</dbReference>
<keyword evidence="9" id="KW-1185">Reference proteome</keyword>
<evidence type="ECO:0000256" key="3">
    <source>
        <dbReference type="ARBA" id="ARBA00023125"/>
    </source>
</evidence>
<dbReference type="PANTHER" id="PTHR47654">
    <property type="entry name" value="ZN(II)2CYS6 TRANSCRIPTION FACTOR (EUROFUNG)-RELATED"/>
    <property type="match status" value="1"/>
</dbReference>
<dbReference type="PROSITE" id="PS00463">
    <property type="entry name" value="ZN2_CY6_FUNGAL_1"/>
    <property type="match status" value="1"/>
</dbReference>
<dbReference type="InterPro" id="IPR036864">
    <property type="entry name" value="Zn2-C6_fun-type_DNA-bd_sf"/>
</dbReference>
<dbReference type="PROSITE" id="PS50048">
    <property type="entry name" value="ZN2_CY6_FUNGAL_2"/>
    <property type="match status" value="1"/>
</dbReference>
<dbReference type="GO" id="GO:0008270">
    <property type="term" value="F:zinc ion binding"/>
    <property type="evidence" value="ECO:0007669"/>
    <property type="project" value="InterPro"/>
</dbReference>
<feature type="domain" description="Zn(2)-C6 fungal-type" evidence="7">
    <location>
        <begin position="87"/>
        <end position="117"/>
    </location>
</feature>
<feature type="region of interest" description="Disordered" evidence="6">
    <location>
        <begin position="509"/>
        <end position="534"/>
    </location>
</feature>
<dbReference type="GO" id="GO:0003677">
    <property type="term" value="F:DNA binding"/>
    <property type="evidence" value="ECO:0007669"/>
    <property type="project" value="UniProtKB-KW"/>
</dbReference>
<sequence>MSDRVPSHPPNTELPSNVAENEYASFSYDWSVLGSFPSGLPPTTGLIQGSEDRSGPSPGERSTNAKVAIPRSAQSASWTSTGRTSRACENCREQKAKCSGHHPTCNRCKDAGIRCSYGDRKREKMIKQVDHLKAQVQSYETVLRELYPRLDSPSAQYVDQALSGQLVRPLGSPALQSDQHYSDQHYSDQQFDGAGIHHPLAAIDHTEEDFNRDEKQALGFVGEHSEMTWLYRLKRDLDKDNLTPIGETLDRPSISSLNYFHEDMRISNLEVVDVLERPAQSSADKLVDTFFEVIHPAFPIIGKGIFLSQYRSFYSNPTLRPGKRWMAILNLVFALAAKHSLLVNQKPVDDDIGSPSTYFSRAWRLCLGNVALLDHPNLQQVQFEGLASFYLLATGQVNRSWRMIGIAIRSAVAMGLNLRSESGDISHISRETRYRVWWALFMLDTLLCVMIGRPPSTGTQFCTTPLPLPFIEEDFGDEGVQQIIMDYNTRQILLKSLLSQVDFWSELSDYSSDPSPPPSFGPGKGKQSTPLASAQSKIENFGPNTSLYFLYGVDLAFLMRKAIETLYAPGATRRSWLEMENAMATFNNSADVWLSRLPLEYRFAQLGADPSFAAQRTGLAFHFYTTKLVITQPCLRRLAYQPSGETTPGPLCHTMASICVQVARDMFSLFPDETDICLLYQVSPWWGLLHHMMQSTTILLVELFTRTSPGTIEAVSLVGDIKKATRWLREMATRDSSSQRAWSVCMELLSQHGLKFALYVD</sequence>
<accession>A0A9W9K073</accession>
<dbReference type="AlphaFoldDB" id="A0A9W9K073"/>
<dbReference type="EMBL" id="JAPQKH010000007">
    <property type="protein sequence ID" value="KAJ5088334.1"/>
    <property type="molecule type" value="Genomic_DNA"/>
</dbReference>
<evidence type="ECO:0000256" key="5">
    <source>
        <dbReference type="ARBA" id="ARBA00023242"/>
    </source>
</evidence>
<dbReference type="InterPro" id="IPR007219">
    <property type="entry name" value="XnlR_reg_dom"/>
</dbReference>
<keyword evidence="1" id="KW-0479">Metal-binding</keyword>